<dbReference type="EMBL" id="CP071793">
    <property type="protein sequence ID" value="QTD49219.1"/>
    <property type="molecule type" value="Genomic_DNA"/>
</dbReference>
<protein>
    <submittedName>
        <fullName evidence="1">Uncharacterized protein</fullName>
    </submittedName>
</protein>
<proteinExistence type="predicted"/>
<accession>A0A8A4TGM4</accession>
<reference evidence="1" key="1">
    <citation type="submission" date="2021-03" db="EMBL/GenBank/DDBJ databases">
        <title>Acanthopleuribacteraceae sp. M133.</title>
        <authorList>
            <person name="Wang G."/>
        </authorList>
    </citation>
    <scope>NUCLEOTIDE SEQUENCE</scope>
    <source>
        <strain evidence="1">M133</strain>
    </source>
</reference>
<name>A0A8A4TGM4_SULCO</name>
<dbReference type="AlphaFoldDB" id="A0A8A4TGM4"/>
<dbReference type="RefSeq" id="WP_237378862.1">
    <property type="nucleotide sequence ID" value="NZ_CP071793.1"/>
</dbReference>
<evidence type="ECO:0000313" key="2">
    <source>
        <dbReference type="Proteomes" id="UP000663929"/>
    </source>
</evidence>
<keyword evidence="2" id="KW-1185">Reference proteome</keyword>
<sequence length="414" mass="46030">MTDALVGQADLAIKYAISVAARDGFLERVGEGWRLTDEASAYGEPQSSELEPLVVKTAHQRLCEHYQKICPKKHPDTLDEMKPLMTALWHGTRGYDPMSIWSVIYFGQINRSQQYLAVDLAALPESLALLDDGIEAFASASIGSNEGHFCRLLEVQRANLFMLAGKFDAVRSTTSQLRVHTSPDSLPRFRNQCIELTTSLWQGHDARALEVAREIDELSVEAGSTSRPRIIVTSDSPKAIDFRKRVANAVFFILRARGVSDAPPCDWSSFQDDSFLFRDDGILDVFLVQAYLSVNQMDAAANHAQRLLDHGTRREFTLSKWMGHLSMGLVLTALGDDKDDAPIEKAARHLDIAVHGFRRARLLPLLAESLVARARLNKVRGDSTSWKNDRAEARAIAGEIGMVIWEGFSKLPPS</sequence>
<dbReference type="Proteomes" id="UP000663929">
    <property type="component" value="Chromosome"/>
</dbReference>
<dbReference type="KEGG" id="scor:J3U87_26845"/>
<organism evidence="1 2">
    <name type="scientific">Sulfidibacter corallicola</name>
    <dbReference type="NCBI Taxonomy" id="2818388"/>
    <lineage>
        <taxon>Bacteria</taxon>
        <taxon>Pseudomonadati</taxon>
        <taxon>Acidobacteriota</taxon>
        <taxon>Holophagae</taxon>
        <taxon>Acanthopleuribacterales</taxon>
        <taxon>Acanthopleuribacteraceae</taxon>
        <taxon>Sulfidibacter</taxon>
    </lineage>
</organism>
<gene>
    <name evidence="1" type="ORF">J3U87_26845</name>
</gene>
<evidence type="ECO:0000313" key="1">
    <source>
        <dbReference type="EMBL" id="QTD49219.1"/>
    </source>
</evidence>